<evidence type="ECO:0000256" key="4">
    <source>
        <dbReference type="ARBA" id="ARBA00022840"/>
    </source>
</evidence>
<protein>
    <recommendedName>
        <fullName evidence="8">Protein kinase domain-containing protein</fullName>
    </recommendedName>
</protein>
<comment type="similarity">
    <text evidence="6">Belongs to the protein kinase superfamily.</text>
</comment>
<accession>A0AAE0FHI5</accession>
<keyword evidence="10" id="KW-1185">Reference proteome</keyword>
<feature type="domain" description="Protein kinase" evidence="8">
    <location>
        <begin position="110"/>
        <end position="430"/>
    </location>
</feature>
<keyword evidence="4 5" id="KW-0067">ATP-binding</keyword>
<dbReference type="InterPro" id="IPR000719">
    <property type="entry name" value="Prot_kinase_dom"/>
</dbReference>
<feature type="binding site" evidence="5">
    <location>
        <position position="140"/>
    </location>
    <ligand>
        <name>ATP</name>
        <dbReference type="ChEBI" id="CHEBI:30616"/>
    </ligand>
</feature>
<organism evidence="9 10">
    <name type="scientific">Cymbomonas tetramitiformis</name>
    <dbReference type="NCBI Taxonomy" id="36881"/>
    <lineage>
        <taxon>Eukaryota</taxon>
        <taxon>Viridiplantae</taxon>
        <taxon>Chlorophyta</taxon>
        <taxon>Pyramimonadophyceae</taxon>
        <taxon>Pyramimonadales</taxon>
        <taxon>Pyramimonadaceae</taxon>
        <taxon>Cymbomonas</taxon>
    </lineage>
</organism>
<evidence type="ECO:0000256" key="3">
    <source>
        <dbReference type="ARBA" id="ARBA00022777"/>
    </source>
</evidence>
<dbReference type="GO" id="GO:0004674">
    <property type="term" value="F:protein serine/threonine kinase activity"/>
    <property type="evidence" value="ECO:0007669"/>
    <property type="project" value="UniProtKB-KW"/>
</dbReference>
<dbReference type="PROSITE" id="PS00107">
    <property type="entry name" value="PROTEIN_KINASE_ATP"/>
    <property type="match status" value="1"/>
</dbReference>
<feature type="transmembrane region" description="Helical" evidence="7">
    <location>
        <begin position="68"/>
        <end position="94"/>
    </location>
</feature>
<dbReference type="SMART" id="SM00220">
    <property type="entry name" value="S_TKc"/>
    <property type="match status" value="1"/>
</dbReference>
<evidence type="ECO:0000313" key="9">
    <source>
        <dbReference type="EMBL" id="KAK3259573.1"/>
    </source>
</evidence>
<keyword evidence="7" id="KW-1133">Transmembrane helix</keyword>
<evidence type="ECO:0000256" key="6">
    <source>
        <dbReference type="RuleBase" id="RU000304"/>
    </source>
</evidence>
<keyword evidence="7" id="KW-0472">Membrane</keyword>
<evidence type="ECO:0000313" key="10">
    <source>
        <dbReference type="Proteomes" id="UP001190700"/>
    </source>
</evidence>
<comment type="caution">
    <text evidence="9">The sequence shown here is derived from an EMBL/GenBank/DDBJ whole genome shotgun (WGS) entry which is preliminary data.</text>
</comment>
<evidence type="ECO:0000256" key="7">
    <source>
        <dbReference type="SAM" id="Phobius"/>
    </source>
</evidence>
<dbReference type="Pfam" id="PF00069">
    <property type="entry name" value="Pkinase"/>
    <property type="match status" value="1"/>
</dbReference>
<evidence type="ECO:0000256" key="2">
    <source>
        <dbReference type="ARBA" id="ARBA00022741"/>
    </source>
</evidence>
<sequence>MCVGAVRVVLPTFQAQSLVDNGFVAVEGLLDELIVSAPLSVVEDAGEFLAAQSYAEGGLITGIPYFDIVLGVLVAIYLTVTPGVLLGAFDAYLFTPLDILLQKKIKEEDIKLVGRLGSGTFGDVYDATLGNSERRVVVKKCKGSKEAAELQETEEWMNRRLRRSLFLAKGAAPYLGSYTAAGGRVGASRASVLVWDYKGSSTLEALMVQRGFPLILEEEMFGSPQRGSTEQREQRIVQRIMQQVLTALSELHGTGIVHRDVKPSNLVLMDGKFKLVDFGAATDLRIGKNYVPDLSLLDPSYCPPEQYVMPEDTPVPPPAPVAAALSPLLWQLNRPDLFDTYSAGLIMLQLSIPNLRTKNALLPTGIFQRNLRLSEYDLKKWREDFTGPTWDFSLLDQRGGFDLAASLVCSRNTLRRGRASASVALLHPFLLL</sequence>
<keyword evidence="6" id="KW-0723">Serine/threonine-protein kinase</keyword>
<dbReference type="InterPro" id="IPR017441">
    <property type="entry name" value="Protein_kinase_ATP_BS"/>
</dbReference>
<keyword evidence="7" id="KW-0812">Transmembrane</keyword>
<dbReference type="Gene3D" id="1.10.510.10">
    <property type="entry name" value="Transferase(Phosphotransferase) domain 1"/>
    <property type="match status" value="1"/>
</dbReference>
<dbReference type="InterPro" id="IPR011009">
    <property type="entry name" value="Kinase-like_dom_sf"/>
</dbReference>
<name>A0AAE0FHI5_9CHLO</name>
<dbReference type="PROSITE" id="PS50011">
    <property type="entry name" value="PROTEIN_KINASE_DOM"/>
    <property type="match status" value="1"/>
</dbReference>
<gene>
    <name evidence="9" type="ORF">CYMTET_31437</name>
</gene>
<dbReference type="AlphaFoldDB" id="A0AAE0FHI5"/>
<dbReference type="EMBL" id="LGRX02018640">
    <property type="protein sequence ID" value="KAK3259573.1"/>
    <property type="molecule type" value="Genomic_DNA"/>
</dbReference>
<dbReference type="PANTHER" id="PTHR46699:SF1">
    <property type="entry name" value="SERINE_THREONINE-PROTEIN KINASE STN8, CHLOROPLASTIC"/>
    <property type="match status" value="1"/>
</dbReference>
<keyword evidence="3" id="KW-0418">Kinase</keyword>
<dbReference type="InterPro" id="IPR008271">
    <property type="entry name" value="Ser/Thr_kinase_AS"/>
</dbReference>
<evidence type="ECO:0000256" key="5">
    <source>
        <dbReference type="PROSITE-ProRule" id="PRU10141"/>
    </source>
</evidence>
<keyword evidence="1" id="KW-0808">Transferase</keyword>
<dbReference type="PANTHER" id="PTHR46699">
    <property type="entry name" value="SERINE/THREONINE-PROTEIN KINASE STN8, CHLOROPLASTIC-RELATED"/>
    <property type="match status" value="1"/>
</dbReference>
<keyword evidence="2 5" id="KW-0547">Nucleotide-binding</keyword>
<dbReference type="GO" id="GO:0005524">
    <property type="term" value="F:ATP binding"/>
    <property type="evidence" value="ECO:0007669"/>
    <property type="project" value="UniProtKB-UniRule"/>
</dbReference>
<dbReference type="PROSITE" id="PS00108">
    <property type="entry name" value="PROTEIN_KINASE_ST"/>
    <property type="match status" value="1"/>
</dbReference>
<proteinExistence type="inferred from homology"/>
<dbReference type="SUPFAM" id="SSF56112">
    <property type="entry name" value="Protein kinase-like (PK-like)"/>
    <property type="match status" value="1"/>
</dbReference>
<dbReference type="Proteomes" id="UP001190700">
    <property type="component" value="Unassembled WGS sequence"/>
</dbReference>
<dbReference type="Gene3D" id="3.30.200.20">
    <property type="entry name" value="Phosphorylase Kinase, domain 1"/>
    <property type="match status" value="1"/>
</dbReference>
<evidence type="ECO:0000259" key="8">
    <source>
        <dbReference type="PROSITE" id="PS50011"/>
    </source>
</evidence>
<reference evidence="9 10" key="1">
    <citation type="journal article" date="2015" name="Genome Biol. Evol.">
        <title>Comparative Genomics of a Bacterivorous Green Alga Reveals Evolutionary Causalities and Consequences of Phago-Mixotrophic Mode of Nutrition.</title>
        <authorList>
            <person name="Burns J.A."/>
            <person name="Paasch A."/>
            <person name="Narechania A."/>
            <person name="Kim E."/>
        </authorList>
    </citation>
    <scope>NUCLEOTIDE SEQUENCE [LARGE SCALE GENOMIC DNA]</scope>
    <source>
        <strain evidence="9 10">PLY_AMNH</strain>
    </source>
</reference>
<evidence type="ECO:0000256" key="1">
    <source>
        <dbReference type="ARBA" id="ARBA00022679"/>
    </source>
</evidence>